<accession>A0A0V0HF71</accession>
<feature type="non-terminal residue" evidence="1">
    <location>
        <position position="1"/>
    </location>
</feature>
<dbReference type="EMBL" id="GEDG01020861">
    <property type="protein sequence ID" value="JAP18787.1"/>
    <property type="molecule type" value="Transcribed_RNA"/>
</dbReference>
<sequence length="65" mass="7820">WFGRVCVSECHYKLVLCQFISVELTQLNRVLVLLWVCLMDQLCPFFYSKLFKFIYSKHLFCGSYL</sequence>
<proteinExistence type="predicted"/>
<dbReference type="AlphaFoldDB" id="A0A0V0HF71"/>
<organism evidence="1">
    <name type="scientific">Solanum chacoense</name>
    <name type="common">Chaco potato</name>
    <dbReference type="NCBI Taxonomy" id="4108"/>
    <lineage>
        <taxon>Eukaryota</taxon>
        <taxon>Viridiplantae</taxon>
        <taxon>Streptophyta</taxon>
        <taxon>Embryophyta</taxon>
        <taxon>Tracheophyta</taxon>
        <taxon>Spermatophyta</taxon>
        <taxon>Magnoliopsida</taxon>
        <taxon>eudicotyledons</taxon>
        <taxon>Gunneridae</taxon>
        <taxon>Pentapetalae</taxon>
        <taxon>asterids</taxon>
        <taxon>lamiids</taxon>
        <taxon>Solanales</taxon>
        <taxon>Solanaceae</taxon>
        <taxon>Solanoideae</taxon>
        <taxon>Solaneae</taxon>
        <taxon>Solanum</taxon>
    </lineage>
</organism>
<reference evidence="1" key="1">
    <citation type="submission" date="2015-12" db="EMBL/GenBank/DDBJ databases">
        <title>Gene expression during late stages of embryo sac development: a critical building block for successful pollen-pistil interactions.</title>
        <authorList>
            <person name="Liu Y."/>
            <person name="Joly V."/>
            <person name="Sabar M."/>
            <person name="Matton D.P."/>
        </authorList>
    </citation>
    <scope>NUCLEOTIDE SEQUENCE</scope>
</reference>
<evidence type="ECO:0000313" key="1">
    <source>
        <dbReference type="EMBL" id="JAP18787.1"/>
    </source>
</evidence>
<name>A0A0V0HF71_SOLCH</name>
<protein>
    <submittedName>
        <fullName evidence="1">Putative ovule protein</fullName>
    </submittedName>
</protein>